<accession>A0AAJ4RAF2</accession>
<keyword evidence="4" id="KW-1185">Reference proteome</keyword>
<reference evidence="3 4" key="1">
    <citation type="submission" date="2018-11" db="EMBL/GenBank/DDBJ databases">
        <title>Genome sequences of Natronomonas sp. CBA1133.</title>
        <authorList>
            <person name="Roh S.W."/>
            <person name="Cha I.-T."/>
        </authorList>
    </citation>
    <scope>NUCLEOTIDE SEQUENCE [LARGE SCALE GENOMIC DNA]</scope>
    <source>
        <strain evidence="3 4">CBA1133</strain>
    </source>
</reference>
<organism evidence="3 4">
    <name type="scientific">Halosegnis longus</name>
    <dbReference type="NCBI Taxonomy" id="2216012"/>
    <lineage>
        <taxon>Archaea</taxon>
        <taxon>Methanobacteriati</taxon>
        <taxon>Methanobacteriota</taxon>
        <taxon>Stenosarchaea group</taxon>
        <taxon>Halobacteria</taxon>
        <taxon>Halobacteriales</taxon>
        <taxon>Natronomonadaceae</taxon>
        <taxon>Halosegnis</taxon>
    </lineage>
</organism>
<dbReference type="GO" id="GO:0030115">
    <property type="term" value="C:S-layer"/>
    <property type="evidence" value="ECO:0007669"/>
    <property type="project" value="UniProtKB-SubCell"/>
</dbReference>
<name>A0AAJ4RAF2_9EURY</name>
<evidence type="ECO:0000313" key="4">
    <source>
        <dbReference type="Proteomes" id="UP000270581"/>
    </source>
</evidence>
<evidence type="ECO:0000256" key="1">
    <source>
        <dbReference type="ARBA" id="ARBA00022729"/>
    </source>
</evidence>
<dbReference type="NCBIfam" id="TIGR04126">
    <property type="entry name" value="PGF_CTERM"/>
    <property type="match status" value="1"/>
</dbReference>
<dbReference type="RefSeq" id="WP_075937330.1">
    <property type="nucleotide sequence ID" value="NZ_BDJH01000002.1"/>
</dbReference>
<gene>
    <name evidence="3" type="ORF">Nmn1133_11830</name>
</gene>
<dbReference type="EMBL" id="RJJC01000001">
    <property type="protein sequence ID" value="RNJ27299.1"/>
    <property type="molecule type" value="Genomic_DNA"/>
</dbReference>
<comment type="caution">
    <text evidence="3">The sequence shown here is derived from an EMBL/GenBank/DDBJ whole genome shotgun (WGS) entry which is preliminary data.</text>
</comment>
<feature type="region of interest" description="Disordered" evidence="2">
    <location>
        <begin position="417"/>
        <end position="459"/>
    </location>
</feature>
<evidence type="ECO:0000256" key="2">
    <source>
        <dbReference type="SAM" id="MobiDB-lite"/>
    </source>
</evidence>
<keyword evidence="1" id="KW-0732">Signal</keyword>
<feature type="compositionally biased region" description="Low complexity" evidence="2">
    <location>
        <begin position="417"/>
        <end position="446"/>
    </location>
</feature>
<dbReference type="GO" id="GO:0005886">
    <property type="term" value="C:plasma membrane"/>
    <property type="evidence" value="ECO:0007669"/>
    <property type="project" value="UniProtKB-SubCell"/>
</dbReference>
<evidence type="ECO:0000313" key="3">
    <source>
        <dbReference type="EMBL" id="RNJ27299.1"/>
    </source>
</evidence>
<dbReference type="InterPro" id="IPR026371">
    <property type="entry name" value="PGF_CTERM"/>
</dbReference>
<dbReference type="AlphaFoldDB" id="A0AAJ4RAF2"/>
<protein>
    <submittedName>
        <fullName evidence="3">PGF-CTERM sorting domain-containing protein</fullName>
    </submittedName>
</protein>
<proteinExistence type="predicted"/>
<dbReference type="Proteomes" id="UP000270581">
    <property type="component" value="Unassembled WGS sequence"/>
</dbReference>
<sequence>MSRGPLLAVIFVLVLAVAPASAAAVDLSPAQTQDDTITRTFTVLLTPDAPGEVDVEMAFDLPPDVSQVTTRLPDGTTVRETTGFERTADGYRSTTDSPSLRYTLPVNRTSARGYEYADTGEWAIVPTPRVGFEYSTRSEVSVETNYDTDGPGVAGETMLYLGEHTTYERTTGGTQFRLVVPASGELLANPEAVLDTLAAGTDGLELGDAAGSHVAIAAPTSVQWGPSGLARGSADFWVRAGLPVNAANNVWLHEYVHTRQPTDTTAAMRWSIEGSADYYATLETLRQDRIEFAEFQQFLGRAARYDEATLAEPNTWAEPFVPYVKGRLVAGELDRQIRVASDGSATLATALNDIDGQVSLSEFYSAVESAGNATVRANAERLIETASTPRPWSAPEHRAAFQQDVVTPTATATPTAAVTATATRTATPMATETVTQTRTTTPATEPRTTESPGQPGFGGAVAVGAVVAAGLLARRQK</sequence>